<reference evidence="3 4" key="1">
    <citation type="submission" date="2018-03" db="EMBL/GenBank/DDBJ databases">
        <title>Comparative analysis of microorganisms from saline springs in Andes Mountain Range, Colombia.</title>
        <authorList>
            <person name="Rubin E."/>
        </authorList>
    </citation>
    <scope>NUCLEOTIDE SEQUENCE [LARGE SCALE GENOMIC DNA]</scope>
    <source>
        <strain evidence="3 4">CG 35</strain>
    </source>
</reference>
<keyword evidence="2" id="KW-0472">Membrane</keyword>
<feature type="transmembrane region" description="Helical" evidence="2">
    <location>
        <begin position="32"/>
        <end position="49"/>
    </location>
</feature>
<accession>A0A2T0YFM7</accession>
<organism evidence="3 4">
    <name type="scientific">Nesterenkonia sandarakina</name>
    <dbReference type="NCBI Taxonomy" id="272918"/>
    <lineage>
        <taxon>Bacteria</taxon>
        <taxon>Bacillati</taxon>
        <taxon>Actinomycetota</taxon>
        <taxon>Actinomycetes</taxon>
        <taxon>Micrococcales</taxon>
        <taxon>Micrococcaceae</taxon>
        <taxon>Nesterenkonia</taxon>
    </lineage>
</organism>
<dbReference type="RefSeq" id="WP_106123587.1">
    <property type="nucleotide sequence ID" value="NZ_PVTY01000014.1"/>
</dbReference>
<name>A0A2T0YFM7_9MICC</name>
<dbReference type="Proteomes" id="UP000238217">
    <property type="component" value="Unassembled WGS sequence"/>
</dbReference>
<sequence length="91" mass="9783">MGETSKKFWTAAVLVLGMTGFTLSILGADDQTVTTFAVVAALLGIMVGARSRFDKPAAQPLASENAAHLEDRRSEVTAGDPYGRWWRQGRG</sequence>
<protein>
    <submittedName>
        <fullName evidence="3">Uncharacterized protein</fullName>
    </submittedName>
</protein>
<keyword evidence="4" id="KW-1185">Reference proteome</keyword>
<evidence type="ECO:0000256" key="2">
    <source>
        <dbReference type="SAM" id="Phobius"/>
    </source>
</evidence>
<gene>
    <name evidence="3" type="ORF">BCL67_1144</name>
</gene>
<dbReference type="OrthoDB" id="9931994at2"/>
<evidence type="ECO:0000256" key="1">
    <source>
        <dbReference type="SAM" id="MobiDB-lite"/>
    </source>
</evidence>
<dbReference type="EMBL" id="PVTY01000014">
    <property type="protein sequence ID" value="PRZ13677.1"/>
    <property type="molecule type" value="Genomic_DNA"/>
</dbReference>
<keyword evidence="2" id="KW-1133">Transmembrane helix</keyword>
<feature type="region of interest" description="Disordered" evidence="1">
    <location>
        <begin position="64"/>
        <end position="91"/>
    </location>
</feature>
<feature type="transmembrane region" description="Helical" evidence="2">
    <location>
        <begin position="7"/>
        <end position="26"/>
    </location>
</feature>
<comment type="caution">
    <text evidence="3">The sequence shown here is derived from an EMBL/GenBank/DDBJ whole genome shotgun (WGS) entry which is preliminary data.</text>
</comment>
<evidence type="ECO:0000313" key="4">
    <source>
        <dbReference type="Proteomes" id="UP000238217"/>
    </source>
</evidence>
<evidence type="ECO:0000313" key="3">
    <source>
        <dbReference type="EMBL" id="PRZ13677.1"/>
    </source>
</evidence>
<proteinExistence type="predicted"/>
<keyword evidence="2" id="KW-0812">Transmembrane</keyword>
<dbReference type="AlphaFoldDB" id="A0A2T0YFM7"/>